<evidence type="ECO:0000313" key="2">
    <source>
        <dbReference type="Proteomes" id="UP001595548"/>
    </source>
</evidence>
<dbReference type="RefSeq" id="WP_382418350.1">
    <property type="nucleotide sequence ID" value="NZ_AP031500.1"/>
</dbReference>
<dbReference type="InterPro" id="IPR021302">
    <property type="entry name" value="DUF2780_VcgC/VcgE"/>
</dbReference>
<accession>A0ABV7HXQ6</accession>
<dbReference type="EMBL" id="JBHRTL010000031">
    <property type="protein sequence ID" value="MFC3156890.1"/>
    <property type="molecule type" value="Genomic_DNA"/>
</dbReference>
<reference evidence="2" key="1">
    <citation type="journal article" date="2019" name="Int. J. Syst. Evol. Microbiol.">
        <title>The Global Catalogue of Microorganisms (GCM) 10K type strain sequencing project: providing services to taxonomists for standard genome sequencing and annotation.</title>
        <authorList>
            <consortium name="The Broad Institute Genomics Platform"/>
            <consortium name="The Broad Institute Genome Sequencing Center for Infectious Disease"/>
            <person name="Wu L."/>
            <person name="Ma J."/>
        </authorList>
    </citation>
    <scope>NUCLEOTIDE SEQUENCE [LARGE SCALE GENOMIC DNA]</scope>
    <source>
        <strain evidence="2">KCTC 52141</strain>
    </source>
</reference>
<keyword evidence="2" id="KW-1185">Reference proteome</keyword>
<name>A0ABV7HXQ6_9GAMM</name>
<proteinExistence type="predicted"/>
<sequence length="156" mass="15642">MKQLVGVIGLCVLAQTSLAEQPKSLDLKSLSDAVSNTQNSANQASGLMSSLTDQLGISQTQAAGGTSALMALASNALSSDNAAMLKDIIPAGSGTEGGLASSLMGSITSMDGVASAFSKLGLDPAMINQFTPILMDYVSKNGGSELLGQLSSIWGG</sequence>
<evidence type="ECO:0000313" key="1">
    <source>
        <dbReference type="EMBL" id="MFC3156890.1"/>
    </source>
</evidence>
<organism evidence="1 2">
    <name type="scientific">Gilvimarinus japonicus</name>
    <dbReference type="NCBI Taxonomy" id="1796469"/>
    <lineage>
        <taxon>Bacteria</taxon>
        <taxon>Pseudomonadati</taxon>
        <taxon>Pseudomonadota</taxon>
        <taxon>Gammaproteobacteria</taxon>
        <taxon>Cellvibrionales</taxon>
        <taxon>Cellvibrionaceae</taxon>
        <taxon>Gilvimarinus</taxon>
    </lineage>
</organism>
<gene>
    <name evidence="1" type="ORF">ACFOEB_16890</name>
</gene>
<comment type="caution">
    <text evidence="1">The sequence shown here is derived from an EMBL/GenBank/DDBJ whole genome shotgun (WGS) entry which is preliminary data.</text>
</comment>
<dbReference type="Pfam" id="PF11075">
    <property type="entry name" value="DUF2780"/>
    <property type="match status" value="1"/>
</dbReference>
<dbReference type="Proteomes" id="UP001595548">
    <property type="component" value="Unassembled WGS sequence"/>
</dbReference>
<protein>
    <submittedName>
        <fullName evidence="1">DUF2780 domain-containing protein</fullName>
    </submittedName>
</protein>